<evidence type="ECO:0000313" key="3">
    <source>
        <dbReference type="Proteomes" id="UP000307510"/>
    </source>
</evidence>
<keyword evidence="1" id="KW-0732">Signal</keyword>
<protein>
    <recommendedName>
        <fullName evidence="4">Secreted protein</fullName>
    </recommendedName>
</protein>
<dbReference type="AlphaFoldDB" id="A0A5R8ZVP0"/>
<comment type="caution">
    <text evidence="2">The sequence shown here is derived from an EMBL/GenBank/DDBJ whole genome shotgun (WGS) entry which is preliminary data.</text>
</comment>
<dbReference type="RefSeq" id="WP_138216826.1">
    <property type="nucleotide sequence ID" value="NZ_VASG01000010.1"/>
</dbReference>
<proteinExistence type="predicted"/>
<dbReference type="EMBL" id="VASG01000010">
    <property type="protein sequence ID" value="TLP69807.1"/>
    <property type="molecule type" value="Genomic_DNA"/>
</dbReference>
<feature type="chain" id="PRO_5024293041" description="Secreted protein" evidence="1">
    <location>
        <begin position="21"/>
        <end position="220"/>
    </location>
</feature>
<feature type="signal peptide" evidence="1">
    <location>
        <begin position="1"/>
        <end position="20"/>
    </location>
</feature>
<organism evidence="2 3">
    <name type="scientific">Pseudomonas nitroreducens</name>
    <dbReference type="NCBI Taxonomy" id="46680"/>
    <lineage>
        <taxon>Bacteria</taxon>
        <taxon>Pseudomonadati</taxon>
        <taxon>Pseudomonadota</taxon>
        <taxon>Gammaproteobacteria</taxon>
        <taxon>Pseudomonadales</taxon>
        <taxon>Pseudomonadaceae</taxon>
        <taxon>Pseudomonas</taxon>
    </lineage>
</organism>
<reference evidence="3" key="2">
    <citation type="submission" date="2019-06" db="EMBL/GenBank/DDBJ databases">
        <title>AzeR, a transcriptional regulator that responds to azelaic acid in Pseudomonas nitroreducens.</title>
        <authorList>
            <person name="Bez C."/>
            <person name="Javvadi S.G."/>
            <person name="Bertani I."/>
            <person name="Devescovi G."/>
            <person name="Studholme D.J."/>
            <person name="Geller A."/>
            <person name="Levy A."/>
            <person name="Venturi V."/>
        </authorList>
    </citation>
    <scope>NUCLEOTIDE SEQUENCE [LARGE SCALE GENOMIC DNA]</scope>
    <source>
        <strain evidence="3">DSM 9128</strain>
    </source>
</reference>
<evidence type="ECO:0000256" key="1">
    <source>
        <dbReference type="SAM" id="SignalP"/>
    </source>
</evidence>
<evidence type="ECO:0000313" key="2">
    <source>
        <dbReference type="EMBL" id="TLP69807.1"/>
    </source>
</evidence>
<dbReference type="Proteomes" id="UP000307510">
    <property type="component" value="Unassembled WGS sequence"/>
</dbReference>
<reference evidence="2 3" key="1">
    <citation type="submission" date="2019-05" db="EMBL/GenBank/DDBJ databases">
        <authorList>
            <person name="Moore K."/>
            <person name="O'Neill P."/>
            <person name="Farbos A."/>
            <person name="Studholme D.J."/>
        </authorList>
    </citation>
    <scope>NUCLEOTIDE SEQUENCE [LARGE SCALE GENOMIC DNA]</scope>
    <source>
        <strain evidence="2 3">DSM 9128</strain>
    </source>
</reference>
<accession>A0A5R8ZVP0</accession>
<name>A0A5R8ZVP0_PSENT</name>
<sequence length="220" mass="22772">MRIAVLVALLLATAATVTQAADNVMPCSKPWDLKGSPFGGLFTAAEGPASTCLPLDAPKVARLVMPNGEVRSVSGYKPVTCGEDGICALGKDFYGSAPKGNYVVAAGWYMGVDTAGNPVSYANGTGPGFNGKRQTANPLGKREPGENFHAVCPFTDSEYCTVDTAIGLITVKLANLPTIGIPALNEPDVTAKGGNCDSLPMCYDKSGKQIGVNADMLPKK</sequence>
<gene>
    <name evidence="2" type="ORF">FEA48_28575</name>
</gene>
<evidence type="ECO:0008006" key="4">
    <source>
        <dbReference type="Google" id="ProtNLM"/>
    </source>
</evidence>